<keyword evidence="8" id="KW-1185">Reference proteome</keyword>
<dbReference type="AlphaFoldDB" id="A0A9P6EK31"/>
<dbReference type="PANTHER" id="PTHR28013:SF3">
    <property type="entry name" value="PROTEIN DCV1-RELATED"/>
    <property type="match status" value="1"/>
</dbReference>
<feature type="region of interest" description="Disordered" evidence="5">
    <location>
        <begin position="239"/>
        <end position="284"/>
    </location>
</feature>
<dbReference type="PANTHER" id="PTHR28013">
    <property type="entry name" value="PROTEIN DCV1-RELATED"/>
    <property type="match status" value="1"/>
</dbReference>
<dbReference type="EMBL" id="MU157840">
    <property type="protein sequence ID" value="KAF9530384.1"/>
    <property type="molecule type" value="Genomic_DNA"/>
</dbReference>
<dbReference type="GO" id="GO:0005886">
    <property type="term" value="C:plasma membrane"/>
    <property type="evidence" value="ECO:0007669"/>
    <property type="project" value="InterPro"/>
</dbReference>
<feature type="transmembrane region" description="Helical" evidence="6">
    <location>
        <begin position="159"/>
        <end position="182"/>
    </location>
</feature>
<gene>
    <name evidence="7" type="ORF">CPB83DRAFT_850827</name>
</gene>
<evidence type="ECO:0000256" key="3">
    <source>
        <dbReference type="ARBA" id="ARBA00022989"/>
    </source>
</evidence>
<evidence type="ECO:0000313" key="8">
    <source>
        <dbReference type="Proteomes" id="UP000807306"/>
    </source>
</evidence>
<evidence type="ECO:0000256" key="6">
    <source>
        <dbReference type="SAM" id="Phobius"/>
    </source>
</evidence>
<accession>A0A9P6EK31</accession>
<dbReference type="InterPro" id="IPR009571">
    <property type="entry name" value="SUR7/Rim9-like_fungi"/>
</dbReference>
<dbReference type="Proteomes" id="UP000807306">
    <property type="component" value="Unassembled WGS sequence"/>
</dbReference>
<evidence type="ECO:0000256" key="4">
    <source>
        <dbReference type="ARBA" id="ARBA00023136"/>
    </source>
</evidence>
<feature type="compositionally biased region" description="Basic and acidic residues" evidence="5">
    <location>
        <begin position="272"/>
        <end position="284"/>
    </location>
</feature>
<reference evidence="7" key="1">
    <citation type="submission" date="2020-11" db="EMBL/GenBank/DDBJ databases">
        <authorList>
            <consortium name="DOE Joint Genome Institute"/>
            <person name="Ahrendt S."/>
            <person name="Riley R."/>
            <person name="Andreopoulos W."/>
            <person name="Labutti K."/>
            <person name="Pangilinan J."/>
            <person name="Ruiz-Duenas F.J."/>
            <person name="Barrasa J.M."/>
            <person name="Sanchez-Garcia M."/>
            <person name="Camarero S."/>
            <person name="Miyauchi S."/>
            <person name="Serrano A."/>
            <person name="Linde D."/>
            <person name="Babiker R."/>
            <person name="Drula E."/>
            <person name="Ayuso-Fernandez I."/>
            <person name="Pacheco R."/>
            <person name="Padilla G."/>
            <person name="Ferreira P."/>
            <person name="Barriuso J."/>
            <person name="Kellner H."/>
            <person name="Castanera R."/>
            <person name="Alfaro M."/>
            <person name="Ramirez L."/>
            <person name="Pisabarro A.G."/>
            <person name="Kuo A."/>
            <person name="Tritt A."/>
            <person name="Lipzen A."/>
            <person name="He G."/>
            <person name="Yan M."/>
            <person name="Ng V."/>
            <person name="Cullen D."/>
            <person name="Martin F."/>
            <person name="Rosso M.-N."/>
            <person name="Henrissat B."/>
            <person name="Hibbett D."/>
            <person name="Martinez A.T."/>
            <person name="Grigoriev I.V."/>
        </authorList>
    </citation>
    <scope>NUCLEOTIDE SEQUENCE</scope>
    <source>
        <strain evidence="7">CBS 506.95</strain>
    </source>
</reference>
<keyword evidence="2 6" id="KW-0812">Transmembrane</keyword>
<protein>
    <submittedName>
        <fullName evidence="7">Uncharacterized protein</fullName>
    </submittedName>
</protein>
<organism evidence="7 8">
    <name type="scientific">Crepidotus variabilis</name>
    <dbReference type="NCBI Taxonomy" id="179855"/>
    <lineage>
        <taxon>Eukaryota</taxon>
        <taxon>Fungi</taxon>
        <taxon>Dikarya</taxon>
        <taxon>Basidiomycota</taxon>
        <taxon>Agaricomycotina</taxon>
        <taxon>Agaricomycetes</taxon>
        <taxon>Agaricomycetidae</taxon>
        <taxon>Agaricales</taxon>
        <taxon>Agaricineae</taxon>
        <taxon>Crepidotaceae</taxon>
        <taxon>Crepidotus</taxon>
    </lineage>
</organism>
<evidence type="ECO:0000313" key="7">
    <source>
        <dbReference type="EMBL" id="KAF9530384.1"/>
    </source>
</evidence>
<feature type="transmembrane region" description="Helical" evidence="6">
    <location>
        <begin position="209"/>
        <end position="228"/>
    </location>
</feature>
<evidence type="ECO:0000256" key="1">
    <source>
        <dbReference type="ARBA" id="ARBA00004141"/>
    </source>
</evidence>
<evidence type="ECO:0000256" key="2">
    <source>
        <dbReference type="ARBA" id="ARBA00022692"/>
    </source>
</evidence>
<name>A0A9P6EK31_9AGAR</name>
<dbReference type="GO" id="GO:0035838">
    <property type="term" value="C:growing cell tip"/>
    <property type="evidence" value="ECO:0007669"/>
    <property type="project" value="TreeGrafter"/>
</dbReference>
<proteinExistence type="predicted"/>
<dbReference type="GO" id="GO:0032153">
    <property type="term" value="C:cell division site"/>
    <property type="evidence" value="ECO:0007669"/>
    <property type="project" value="TreeGrafter"/>
</dbReference>
<feature type="transmembrane region" description="Helical" evidence="6">
    <location>
        <begin position="12"/>
        <end position="36"/>
    </location>
</feature>
<comment type="subcellular location">
    <subcellularLocation>
        <location evidence="1">Membrane</location>
        <topology evidence="1">Multi-pass membrane protein</topology>
    </subcellularLocation>
</comment>
<feature type="transmembrane region" description="Helical" evidence="6">
    <location>
        <begin position="114"/>
        <end position="138"/>
    </location>
</feature>
<keyword evidence="4 6" id="KW-0472">Membrane</keyword>
<dbReference type="InterPro" id="IPR051380">
    <property type="entry name" value="pH-response_reg_palI/RIM9"/>
</dbReference>
<evidence type="ECO:0000256" key="5">
    <source>
        <dbReference type="SAM" id="MobiDB-lite"/>
    </source>
</evidence>
<dbReference type="Pfam" id="PF06687">
    <property type="entry name" value="SUR7"/>
    <property type="match status" value="1"/>
</dbReference>
<feature type="compositionally biased region" description="Basic residues" evidence="5">
    <location>
        <begin position="246"/>
        <end position="262"/>
    </location>
</feature>
<sequence>MIRARSSQLTHNSGSAILTGIATVLLLFICISTPVVNSMRMYRISNVINGAIRYVDVGLWGYCVKPLQFGFNSFTFDATVVEGCSRASIGFSLDENVANALKIPEIKGLYSKSFTAILIVFPIATIMTAFSCVLQLTIHLLSKTRGMQLGISSRGVRGIFFFNVLTMFIVFFAFIIQIAVLVTGRARVAYLSLHTSNYRLQFHGENTPWLSGFALLCHFIDLFIINTWRKERLHLEQQKDTEKGAKKAKNMAKNPKQNKGKKAQSALLDAEPVSKSEGDIVEEKKEDAISLPEYKLDGYVIEAADSTKKA</sequence>
<dbReference type="OrthoDB" id="2354757at2759"/>
<keyword evidence="3 6" id="KW-1133">Transmembrane helix</keyword>
<comment type="caution">
    <text evidence="7">The sequence shown here is derived from an EMBL/GenBank/DDBJ whole genome shotgun (WGS) entry which is preliminary data.</text>
</comment>